<comment type="caution">
    <text evidence="2">The sequence shown here is derived from an EMBL/GenBank/DDBJ whole genome shotgun (WGS) entry which is preliminary data.</text>
</comment>
<dbReference type="AlphaFoldDB" id="A0A2S9XPX8"/>
<evidence type="ECO:0000313" key="3">
    <source>
        <dbReference type="Proteomes" id="UP000238823"/>
    </source>
</evidence>
<organism evidence="2 3">
    <name type="scientific">Enhygromyxa salina</name>
    <dbReference type="NCBI Taxonomy" id="215803"/>
    <lineage>
        <taxon>Bacteria</taxon>
        <taxon>Pseudomonadati</taxon>
        <taxon>Myxococcota</taxon>
        <taxon>Polyangia</taxon>
        <taxon>Nannocystales</taxon>
        <taxon>Nannocystaceae</taxon>
        <taxon>Enhygromyxa</taxon>
    </lineage>
</organism>
<evidence type="ECO:0000256" key="1">
    <source>
        <dbReference type="SAM" id="MobiDB-lite"/>
    </source>
</evidence>
<feature type="compositionally biased region" description="Polar residues" evidence="1">
    <location>
        <begin position="17"/>
        <end position="30"/>
    </location>
</feature>
<evidence type="ECO:0000313" key="2">
    <source>
        <dbReference type="EMBL" id="PRP94917.1"/>
    </source>
</evidence>
<accession>A0A2S9XPX8</accession>
<dbReference type="EMBL" id="PVNL01000139">
    <property type="protein sequence ID" value="PRP94917.1"/>
    <property type="molecule type" value="Genomic_DNA"/>
</dbReference>
<gene>
    <name evidence="2" type="ORF">ENSA7_77400</name>
</gene>
<protein>
    <submittedName>
        <fullName evidence="2">Uncharacterized protein</fullName>
    </submittedName>
</protein>
<reference evidence="2 3" key="1">
    <citation type="submission" date="2018-03" db="EMBL/GenBank/DDBJ databases">
        <title>Draft Genome Sequences of the Obligatory Marine Myxobacteria Enhygromyxa salina SWB007.</title>
        <authorList>
            <person name="Poehlein A."/>
            <person name="Moghaddam J.A."/>
            <person name="Harms H."/>
            <person name="Alanjari M."/>
            <person name="Koenig G.M."/>
            <person name="Daniel R."/>
            <person name="Schaeberle T.F."/>
        </authorList>
    </citation>
    <scope>NUCLEOTIDE SEQUENCE [LARGE SCALE GENOMIC DNA]</scope>
    <source>
        <strain evidence="2 3">SWB007</strain>
    </source>
</reference>
<proteinExistence type="predicted"/>
<name>A0A2S9XPX8_9BACT</name>
<feature type="region of interest" description="Disordered" evidence="1">
    <location>
        <begin position="1"/>
        <end position="30"/>
    </location>
</feature>
<dbReference type="Proteomes" id="UP000238823">
    <property type="component" value="Unassembled WGS sequence"/>
</dbReference>
<sequence>MPPHTNSPEEQSDQTRQRLQSANTPTDVGV</sequence>